<dbReference type="Pfam" id="PF00271">
    <property type="entry name" value="Helicase_C"/>
    <property type="match status" value="1"/>
</dbReference>
<evidence type="ECO:0000256" key="4">
    <source>
        <dbReference type="ARBA" id="ARBA00022840"/>
    </source>
</evidence>
<dbReference type="SUPFAM" id="SSF52540">
    <property type="entry name" value="P-loop containing nucleoside triphosphate hydrolases"/>
    <property type="match status" value="1"/>
</dbReference>
<dbReference type="InterPro" id="IPR027417">
    <property type="entry name" value="P-loop_NTPase"/>
</dbReference>
<evidence type="ECO:0000256" key="3">
    <source>
        <dbReference type="ARBA" id="ARBA00022806"/>
    </source>
</evidence>
<dbReference type="PANTHER" id="PTHR47961">
    <property type="entry name" value="DNA POLYMERASE THETA, PUTATIVE (AFU_ORTHOLOGUE AFUA_1G05260)-RELATED"/>
    <property type="match status" value="1"/>
</dbReference>
<dbReference type="EMBL" id="HACG01014127">
    <property type="protein sequence ID" value="CEK60992.1"/>
    <property type="molecule type" value="Transcribed_RNA"/>
</dbReference>
<dbReference type="GO" id="GO:0005524">
    <property type="term" value="F:ATP binding"/>
    <property type="evidence" value="ECO:0007669"/>
    <property type="project" value="UniProtKB-KW"/>
</dbReference>
<name>A0A0B6YY19_9EUPU</name>
<organism evidence="8">
    <name type="scientific">Arion vulgaris</name>
    <dbReference type="NCBI Taxonomy" id="1028688"/>
    <lineage>
        <taxon>Eukaryota</taxon>
        <taxon>Metazoa</taxon>
        <taxon>Spiralia</taxon>
        <taxon>Lophotrochozoa</taxon>
        <taxon>Mollusca</taxon>
        <taxon>Gastropoda</taxon>
        <taxon>Heterobranchia</taxon>
        <taxon>Euthyneura</taxon>
        <taxon>Panpulmonata</taxon>
        <taxon>Eupulmonata</taxon>
        <taxon>Stylommatophora</taxon>
        <taxon>Helicina</taxon>
        <taxon>Arionoidea</taxon>
        <taxon>Arionidae</taxon>
        <taxon>Arion</taxon>
    </lineage>
</organism>
<feature type="domain" description="Helicase C-terminal" evidence="6">
    <location>
        <begin position="4"/>
        <end position="59"/>
    </location>
</feature>
<protein>
    <submittedName>
        <fullName evidence="8">Uncharacterized protein</fullName>
    </submittedName>
</protein>
<dbReference type="PANTHER" id="PTHR47961:SF12">
    <property type="entry name" value="HELICASE POLQ-LIKE"/>
    <property type="match status" value="1"/>
</dbReference>
<dbReference type="Gene3D" id="3.40.50.300">
    <property type="entry name" value="P-loop containing nucleotide triphosphate hydrolases"/>
    <property type="match status" value="1"/>
</dbReference>
<dbReference type="InterPro" id="IPR050474">
    <property type="entry name" value="Hel308_SKI2-like"/>
</dbReference>
<feature type="non-terminal residue" evidence="8">
    <location>
        <position position="109"/>
    </location>
</feature>
<feature type="domain" description="DNA polymerase theta-like helix-turn-helix" evidence="7">
    <location>
        <begin position="64"/>
        <end position="109"/>
    </location>
</feature>
<dbReference type="InterPro" id="IPR001650">
    <property type="entry name" value="Helicase_C-like"/>
</dbReference>
<evidence type="ECO:0000259" key="7">
    <source>
        <dbReference type="Pfam" id="PF20470"/>
    </source>
</evidence>
<dbReference type="GO" id="GO:0043138">
    <property type="term" value="F:3'-5' DNA helicase activity"/>
    <property type="evidence" value="ECO:0007669"/>
    <property type="project" value="UniProtKB-EC"/>
</dbReference>
<accession>A0A0B6YY19</accession>
<keyword evidence="2" id="KW-0378">Hydrolase</keyword>
<keyword evidence="3" id="KW-0347">Helicase</keyword>
<evidence type="ECO:0000256" key="5">
    <source>
        <dbReference type="ARBA" id="ARBA00048988"/>
    </source>
</evidence>
<feature type="non-terminal residue" evidence="8">
    <location>
        <position position="1"/>
    </location>
</feature>
<gene>
    <name evidence="8" type="primary">ORF40975</name>
</gene>
<reference evidence="8" key="1">
    <citation type="submission" date="2014-12" db="EMBL/GenBank/DDBJ databases">
        <title>Insight into the proteome of Arion vulgaris.</title>
        <authorList>
            <person name="Aradska J."/>
            <person name="Bulat T."/>
            <person name="Smidak R."/>
            <person name="Sarate P."/>
            <person name="Gangsoo J."/>
            <person name="Sialana F."/>
            <person name="Bilban M."/>
            <person name="Lubec G."/>
        </authorList>
    </citation>
    <scope>NUCLEOTIDE SEQUENCE</scope>
    <source>
        <tissue evidence="8">Skin</tissue>
    </source>
</reference>
<sequence length="109" mass="11655">LIEDAYSEGTLVMLTCTSTLAAGVNLPAKRVILRSPYIGTSFIKYSQYKQITGRAGRAGIDTSGESILIIKAQDKAKVKDLLAGPKDLCHSSLAYDGMKGIKSFLLSSI</sequence>
<proteinExistence type="predicted"/>
<keyword evidence="4" id="KW-0067">ATP-binding</keyword>
<evidence type="ECO:0000259" key="6">
    <source>
        <dbReference type="Pfam" id="PF00271"/>
    </source>
</evidence>
<keyword evidence="1" id="KW-0547">Nucleotide-binding</keyword>
<evidence type="ECO:0000313" key="8">
    <source>
        <dbReference type="EMBL" id="CEK60992.1"/>
    </source>
</evidence>
<dbReference type="Pfam" id="PF20470">
    <property type="entry name" value="HTH_61"/>
    <property type="match status" value="1"/>
</dbReference>
<dbReference type="GO" id="GO:0016787">
    <property type="term" value="F:hydrolase activity"/>
    <property type="evidence" value="ECO:0007669"/>
    <property type="project" value="UniProtKB-KW"/>
</dbReference>
<comment type="catalytic activity">
    <reaction evidence="5">
        <text>ATP + H2O = ADP + phosphate + H(+)</text>
        <dbReference type="Rhea" id="RHEA:13065"/>
        <dbReference type="ChEBI" id="CHEBI:15377"/>
        <dbReference type="ChEBI" id="CHEBI:15378"/>
        <dbReference type="ChEBI" id="CHEBI:30616"/>
        <dbReference type="ChEBI" id="CHEBI:43474"/>
        <dbReference type="ChEBI" id="CHEBI:456216"/>
        <dbReference type="EC" id="5.6.2.4"/>
    </reaction>
</comment>
<dbReference type="InterPro" id="IPR046931">
    <property type="entry name" value="HTH_61"/>
</dbReference>
<dbReference type="AlphaFoldDB" id="A0A0B6YY19"/>
<evidence type="ECO:0000256" key="2">
    <source>
        <dbReference type="ARBA" id="ARBA00022801"/>
    </source>
</evidence>
<evidence type="ECO:0000256" key="1">
    <source>
        <dbReference type="ARBA" id="ARBA00022741"/>
    </source>
</evidence>